<dbReference type="GeneID" id="34583604"/>
<organism evidence="9 10">
    <name type="scientific">Fonsecaea nubica</name>
    <dbReference type="NCBI Taxonomy" id="856822"/>
    <lineage>
        <taxon>Eukaryota</taxon>
        <taxon>Fungi</taxon>
        <taxon>Dikarya</taxon>
        <taxon>Ascomycota</taxon>
        <taxon>Pezizomycotina</taxon>
        <taxon>Eurotiomycetes</taxon>
        <taxon>Chaetothyriomycetidae</taxon>
        <taxon>Chaetothyriales</taxon>
        <taxon>Herpotrichiellaceae</taxon>
        <taxon>Fonsecaea</taxon>
    </lineage>
</organism>
<dbReference type="PANTHER" id="PTHR46154">
    <property type="match status" value="1"/>
</dbReference>
<feature type="transmembrane region" description="Helical" evidence="8">
    <location>
        <begin position="132"/>
        <end position="155"/>
    </location>
</feature>
<keyword evidence="10" id="KW-1185">Reference proteome</keyword>
<feature type="transmembrane region" description="Helical" evidence="8">
    <location>
        <begin position="609"/>
        <end position="631"/>
    </location>
</feature>
<name>A0A178DGV6_9EURO</name>
<evidence type="ECO:0000256" key="1">
    <source>
        <dbReference type="ARBA" id="ARBA00004141"/>
    </source>
</evidence>
<dbReference type="Pfam" id="PF00474">
    <property type="entry name" value="SSF"/>
    <property type="match status" value="1"/>
</dbReference>
<feature type="transmembrane region" description="Helical" evidence="8">
    <location>
        <begin position="401"/>
        <end position="423"/>
    </location>
</feature>
<comment type="similarity">
    <text evidence="2 7">Belongs to the sodium:solute symporter (SSF) (TC 2.A.21) family.</text>
</comment>
<evidence type="ECO:0000256" key="6">
    <source>
        <dbReference type="ARBA" id="ARBA00023136"/>
    </source>
</evidence>
<keyword evidence="6 8" id="KW-0472">Membrane</keyword>
<feature type="transmembrane region" description="Helical" evidence="8">
    <location>
        <begin position="579"/>
        <end position="597"/>
    </location>
</feature>
<dbReference type="InterPro" id="IPR031155">
    <property type="entry name" value="DUR"/>
</dbReference>
<feature type="transmembrane region" description="Helical" evidence="8">
    <location>
        <begin position="92"/>
        <end position="112"/>
    </location>
</feature>
<feature type="transmembrane region" description="Helical" evidence="8">
    <location>
        <begin position="456"/>
        <end position="477"/>
    </location>
</feature>
<keyword evidence="5 8" id="KW-1133">Transmembrane helix</keyword>
<evidence type="ECO:0000256" key="8">
    <source>
        <dbReference type="SAM" id="Phobius"/>
    </source>
</evidence>
<comment type="caution">
    <text evidence="9">The sequence shown here is derived from an EMBL/GenBank/DDBJ whole genome shotgun (WGS) entry which is preliminary data.</text>
</comment>
<dbReference type="RefSeq" id="XP_022505453.1">
    <property type="nucleotide sequence ID" value="XM_022638488.1"/>
</dbReference>
<dbReference type="CDD" id="cd11476">
    <property type="entry name" value="SLC5sbd_DUR3"/>
    <property type="match status" value="1"/>
</dbReference>
<dbReference type="Gene3D" id="1.20.1730.10">
    <property type="entry name" value="Sodium/glucose cotransporter"/>
    <property type="match status" value="1"/>
</dbReference>
<sequence length="698" mass="75015">MSGNQIEPPFSQGFGYGYIIGVGALFAIGMCVVSWGLSHFFAEKQTSEMFMTGKRSVKTGLTASAVVSSWTTAATMLTSTTEGYLFGISGPFWYGAGASVQILLFSVAAIELKRKAPNTHTLLEFVRTRYGAAAHCVLGFYSLFFICVMGINLLVGGSAVFATLTGMNQDAACFLFPVGVVLYSLAGGLKATFLTDWVHTVVIYMIMLMSLFVVYSTSKVVGSPSVMFDLLTEAAQLHPVGGNQDGSYLTMRSVQGGFLGLIFAGAGFGGCVDPQLAQKAIAANPASTLMGYLFGGTAWFSIPFCLATTYGLLAAATEHLPAFPTYPNRMNAFEVASGMAMPYGAMAVMGNGGAAAILTMIFMAVTSSFSSETMAVTAFMTYDVYQAYINPKATGKQLVRFGHFMVPAFAVFAAAIAVGLNHAGFNVSFIVTAVGIFVDGAFIPMACSIFWRKQNLLAVTLSPIISSIAGILAWFLVARHESGHISITTLSSNLALVAGNMMSLLGPVVLVPLLTFIKPDNYDWELLKKIKLAEDALDGTAGLESPPQFHVVAEETMRSPSEVQREDENAMLLRARRNAIWVSVGLTLAYVLLWPIPMYGSRYVFSKHFFIGWIVVAFLWAFYASTVITLLPIWEGRRSIVAFCRFLITPKAKRLEATAEIVEKSHVSESKSAAGQVTMVATHPEKGASAQDSETLEN</sequence>
<dbReference type="PANTHER" id="PTHR46154:SF4">
    <property type="entry name" value="UREA ACTIVE TRANSPORTER"/>
    <property type="match status" value="1"/>
</dbReference>
<reference evidence="9 10" key="1">
    <citation type="submission" date="2016-03" db="EMBL/GenBank/DDBJ databases">
        <title>The draft genome sequence of Fonsecaea nubica causative agent of cutaneous subcutaneous infection in human host.</title>
        <authorList>
            <person name="Costa F."/>
            <person name="Sybren D.H."/>
            <person name="Raittz R.T."/>
            <person name="Weiss V.A."/>
            <person name="Leao A.C."/>
            <person name="Gomes R."/>
            <person name="De Souza E.M."/>
            <person name="Pedrosa F.O."/>
            <person name="Steffens M.B."/>
            <person name="Bombassaro A."/>
            <person name="Tadra-Sfeir M.Z."/>
            <person name="Moreno L.F."/>
            <person name="Najafzadeh M.J."/>
            <person name="Felipe M.S."/>
            <person name="Teixeira M."/>
            <person name="Sun J."/>
            <person name="Xi L."/>
            <person name="Castro M.A."/>
            <person name="Vicente V.A."/>
        </authorList>
    </citation>
    <scope>NUCLEOTIDE SEQUENCE [LARGE SCALE GENOMIC DNA]</scope>
    <source>
        <strain evidence="9 10">CBS 269.64</strain>
    </source>
</reference>
<dbReference type="NCBIfam" id="TIGR00813">
    <property type="entry name" value="sss"/>
    <property type="match status" value="1"/>
</dbReference>
<gene>
    <name evidence="9" type="ORF">AYO20_00177</name>
</gene>
<evidence type="ECO:0000256" key="2">
    <source>
        <dbReference type="ARBA" id="ARBA00006434"/>
    </source>
</evidence>
<feature type="transmembrane region" description="Helical" evidence="8">
    <location>
        <begin position="257"/>
        <end position="277"/>
    </location>
</feature>
<feature type="transmembrane region" description="Helical" evidence="8">
    <location>
        <begin position="59"/>
        <end position="80"/>
    </location>
</feature>
<dbReference type="InterPro" id="IPR038377">
    <property type="entry name" value="Na/Glc_symporter_sf"/>
</dbReference>
<accession>A0A178DGV6</accession>
<dbReference type="GO" id="GO:0005886">
    <property type="term" value="C:plasma membrane"/>
    <property type="evidence" value="ECO:0007669"/>
    <property type="project" value="TreeGrafter"/>
</dbReference>
<evidence type="ECO:0000313" key="10">
    <source>
        <dbReference type="Proteomes" id="UP000185904"/>
    </source>
</evidence>
<dbReference type="EMBL" id="LVCJ01000001">
    <property type="protein sequence ID" value="OAL40441.1"/>
    <property type="molecule type" value="Genomic_DNA"/>
</dbReference>
<evidence type="ECO:0000256" key="3">
    <source>
        <dbReference type="ARBA" id="ARBA00022448"/>
    </source>
</evidence>
<evidence type="ECO:0000256" key="7">
    <source>
        <dbReference type="RuleBase" id="RU362091"/>
    </source>
</evidence>
<feature type="transmembrane region" description="Helical" evidence="8">
    <location>
        <begin position="16"/>
        <end position="38"/>
    </location>
</feature>
<feature type="transmembrane region" description="Helical" evidence="8">
    <location>
        <begin position="343"/>
        <end position="365"/>
    </location>
</feature>
<proteinExistence type="inferred from homology"/>
<feature type="transmembrane region" description="Helical" evidence="8">
    <location>
        <begin position="167"/>
        <end position="185"/>
    </location>
</feature>
<keyword evidence="4 8" id="KW-0812">Transmembrane</keyword>
<dbReference type="GO" id="GO:0015204">
    <property type="term" value="F:urea transmembrane transporter activity"/>
    <property type="evidence" value="ECO:0007669"/>
    <property type="project" value="InterPro"/>
</dbReference>
<dbReference type="PROSITE" id="PS50283">
    <property type="entry name" value="NA_SOLUT_SYMP_3"/>
    <property type="match status" value="1"/>
</dbReference>
<dbReference type="GO" id="GO:0015606">
    <property type="term" value="F:spermidine transmembrane transporter activity"/>
    <property type="evidence" value="ECO:0007669"/>
    <property type="project" value="TreeGrafter"/>
</dbReference>
<feature type="transmembrane region" description="Helical" evidence="8">
    <location>
        <begin position="429"/>
        <end position="451"/>
    </location>
</feature>
<evidence type="ECO:0000313" key="9">
    <source>
        <dbReference type="EMBL" id="OAL40441.1"/>
    </source>
</evidence>
<dbReference type="OrthoDB" id="6132759at2759"/>
<dbReference type="AlphaFoldDB" id="A0A178DGV6"/>
<dbReference type="Proteomes" id="UP000185904">
    <property type="component" value="Unassembled WGS sequence"/>
</dbReference>
<dbReference type="InterPro" id="IPR001734">
    <property type="entry name" value="Na/solute_symporter"/>
</dbReference>
<protein>
    <submittedName>
        <fullName evidence="9">Adenosinetriphosphatase</fullName>
    </submittedName>
</protein>
<evidence type="ECO:0000256" key="4">
    <source>
        <dbReference type="ARBA" id="ARBA00022692"/>
    </source>
</evidence>
<feature type="transmembrane region" description="Helical" evidence="8">
    <location>
        <begin position="497"/>
        <end position="517"/>
    </location>
</feature>
<evidence type="ECO:0000256" key="5">
    <source>
        <dbReference type="ARBA" id="ARBA00022989"/>
    </source>
</evidence>
<dbReference type="GO" id="GO:0015489">
    <property type="term" value="F:putrescine transmembrane transporter activity"/>
    <property type="evidence" value="ECO:0007669"/>
    <property type="project" value="TreeGrafter"/>
</dbReference>
<feature type="transmembrane region" description="Helical" evidence="8">
    <location>
        <begin position="197"/>
        <end position="217"/>
    </location>
</feature>
<comment type="subcellular location">
    <subcellularLocation>
        <location evidence="1">Membrane</location>
        <topology evidence="1">Multi-pass membrane protein</topology>
    </subcellularLocation>
</comment>
<feature type="transmembrane region" description="Helical" evidence="8">
    <location>
        <begin position="289"/>
        <end position="313"/>
    </location>
</feature>
<keyword evidence="3" id="KW-0813">Transport</keyword>